<organism evidence="1 2">
    <name type="scientific">Trichinella spiralis</name>
    <name type="common">Trichina worm</name>
    <dbReference type="NCBI Taxonomy" id="6334"/>
    <lineage>
        <taxon>Eukaryota</taxon>
        <taxon>Metazoa</taxon>
        <taxon>Ecdysozoa</taxon>
        <taxon>Nematoda</taxon>
        <taxon>Enoplea</taxon>
        <taxon>Dorylaimia</taxon>
        <taxon>Trichinellida</taxon>
        <taxon>Trichinellidae</taxon>
        <taxon>Trichinella</taxon>
    </lineage>
</organism>
<keyword evidence="2" id="KW-1185">Reference proteome</keyword>
<evidence type="ECO:0000313" key="2">
    <source>
        <dbReference type="Proteomes" id="UP001558632"/>
    </source>
</evidence>
<dbReference type="Proteomes" id="UP001558632">
    <property type="component" value="Unassembled WGS sequence"/>
</dbReference>
<evidence type="ECO:0000313" key="1">
    <source>
        <dbReference type="EMBL" id="KAL1229790.1"/>
    </source>
</evidence>
<name>A0ABR3K875_TRISP</name>
<accession>A0ABR3K875</accession>
<proteinExistence type="predicted"/>
<sequence>MCFGQTVEGRGSRHVGRTGAVNKDAAHWLVRIDRFTNVYRLLEWEFDWLPPFPPAGSVEAAVIERFILPRVG</sequence>
<comment type="caution">
    <text evidence="1">The sequence shown here is derived from an EMBL/GenBank/DDBJ whole genome shotgun (WGS) entry which is preliminary data.</text>
</comment>
<protein>
    <submittedName>
        <fullName evidence="1">Uncharacterized protein</fullName>
    </submittedName>
</protein>
<reference evidence="1 2" key="1">
    <citation type="submission" date="2024-07" db="EMBL/GenBank/DDBJ databases">
        <title>Enhanced genomic and transcriptomic resources for Trichinella pseudospiralis and T. spiralis underpin the discovery of pronounced molecular differences between stages and species.</title>
        <authorList>
            <person name="Pasi K.K."/>
            <person name="La Rosa G."/>
            <person name="Gomez-Morales M.A."/>
            <person name="Tosini F."/>
            <person name="Sumanam S."/>
            <person name="Young N.D."/>
            <person name="Chang B.C."/>
            <person name="Robin G.B."/>
        </authorList>
    </citation>
    <scope>NUCLEOTIDE SEQUENCE [LARGE SCALE GENOMIC DNA]</scope>
    <source>
        <strain evidence="1">ISS534</strain>
    </source>
</reference>
<gene>
    <name evidence="1" type="ORF">TSPI_07550</name>
</gene>
<dbReference type="EMBL" id="JBEUSY010000482">
    <property type="protein sequence ID" value="KAL1229790.1"/>
    <property type="molecule type" value="Genomic_DNA"/>
</dbReference>